<dbReference type="InParanoid" id="M4BPE0"/>
<reference evidence="1" key="2">
    <citation type="submission" date="2015-06" db="UniProtKB">
        <authorList>
            <consortium name="EnsemblProtists"/>
        </authorList>
    </citation>
    <scope>IDENTIFICATION</scope>
    <source>
        <strain evidence="1">Emoy2</strain>
    </source>
</reference>
<dbReference type="EnsemblProtists" id="HpaT808279">
    <property type="protein sequence ID" value="HpaP808279"/>
    <property type="gene ID" value="HpaG808279"/>
</dbReference>
<protein>
    <submittedName>
        <fullName evidence="1">Uncharacterized protein</fullName>
    </submittedName>
</protein>
<accession>M4BPE0</accession>
<proteinExistence type="predicted"/>
<organism evidence="1 2">
    <name type="scientific">Hyaloperonospora arabidopsidis (strain Emoy2)</name>
    <name type="common">Downy mildew agent</name>
    <name type="synonym">Peronospora arabidopsidis</name>
    <dbReference type="NCBI Taxonomy" id="559515"/>
    <lineage>
        <taxon>Eukaryota</taxon>
        <taxon>Sar</taxon>
        <taxon>Stramenopiles</taxon>
        <taxon>Oomycota</taxon>
        <taxon>Peronosporomycetes</taxon>
        <taxon>Peronosporales</taxon>
        <taxon>Peronosporaceae</taxon>
        <taxon>Hyaloperonospora</taxon>
    </lineage>
</organism>
<keyword evidence="2" id="KW-1185">Reference proteome</keyword>
<dbReference type="EMBL" id="JH598500">
    <property type="status" value="NOT_ANNOTATED_CDS"/>
    <property type="molecule type" value="Genomic_DNA"/>
</dbReference>
<name>M4BPE0_HYAAE</name>
<evidence type="ECO:0000313" key="2">
    <source>
        <dbReference type="Proteomes" id="UP000011713"/>
    </source>
</evidence>
<evidence type="ECO:0000313" key="1">
    <source>
        <dbReference type="EnsemblProtists" id="HpaP808279"/>
    </source>
</evidence>
<sequence length="64" mass="6831">MKVRGDITAALREVVITPFTTMCTKTSTSSCKMQDTVCVPVSTKLESFNPLMSGRMGPVDTGSS</sequence>
<dbReference type="AlphaFoldDB" id="M4BPE0"/>
<dbReference type="HOGENOM" id="CLU_2872433_0_0_1"/>
<dbReference type="Proteomes" id="UP000011713">
    <property type="component" value="Unassembled WGS sequence"/>
</dbReference>
<dbReference type="VEuPathDB" id="FungiDB:HpaG808279"/>
<reference evidence="2" key="1">
    <citation type="journal article" date="2010" name="Science">
        <title>Signatures of adaptation to obligate biotrophy in the Hyaloperonospora arabidopsidis genome.</title>
        <authorList>
            <person name="Baxter L."/>
            <person name="Tripathy S."/>
            <person name="Ishaque N."/>
            <person name="Boot N."/>
            <person name="Cabral A."/>
            <person name="Kemen E."/>
            <person name="Thines M."/>
            <person name="Ah-Fong A."/>
            <person name="Anderson R."/>
            <person name="Badejoko W."/>
            <person name="Bittner-Eddy P."/>
            <person name="Boore J.L."/>
            <person name="Chibucos M.C."/>
            <person name="Coates M."/>
            <person name="Dehal P."/>
            <person name="Delehaunty K."/>
            <person name="Dong S."/>
            <person name="Downton P."/>
            <person name="Dumas B."/>
            <person name="Fabro G."/>
            <person name="Fronick C."/>
            <person name="Fuerstenberg S.I."/>
            <person name="Fulton L."/>
            <person name="Gaulin E."/>
            <person name="Govers F."/>
            <person name="Hughes L."/>
            <person name="Humphray S."/>
            <person name="Jiang R.H."/>
            <person name="Judelson H."/>
            <person name="Kamoun S."/>
            <person name="Kyung K."/>
            <person name="Meijer H."/>
            <person name="Minx P."/>
            <person name="Morris P."/>
            <person name="Nelson J."/>
            <person name="Phuntumart V."/>
            <person name="Qutob D."/>
            <person name="Rehmany A."/>
            <person name="Rougon-Cardoso A."/>
            <person name="Ryden P."/>
            <person name="Torto-Alalibo T."/>
            <person name="Studholme D."/>
            <person name="Wang Y."/>
            <person name="Win J."/>
            <person name="Wood J."/>
            <person name="Clifton S.W."/>
            <person name="Rogers J."/>
            <person name="Van den Ackerveken G."/>
            <person name="Jones J.D."/>
            <person name="McDowell J.M."/>
            <person name="Beynon J."/>
            <person name="Tyler B.M."/>
        </authorList>
    </citation>
    <scope>NUCLEOTIDE SEQUENCE [LARGE SCALE GENOMIC DNA]</scope>
    <source>
        <strain evidence="2">Emoy2</strain>
    </source>
</reference>